<dbReference type="PROSITE" id="PS51199">
    <property type="entry name" value="SF4_HELICASE"/>
    <property type="match status" value="1"/>
</dbReference>
<dbReference type="AlphaFoldDB" id="A0A135YUF9"/>
<feature type="domain" description="SF4 helicase" evidence="13">
    <location>
        <begin position="180"/>
        <end position="446"/>
    </location>
</feature>
<evidence type="ECO:0000256" key="11">
    <source>
        <dbReference type="NCBIfam" id="TIGR00665"/>
    </source>
</evidence>
<name>A0A135YUF9_9FIRM</name>
<keyword evidence="7 12" id="KW-0067">ATP-binding</keyword>
<protein>
    <recommendedName>
        <fullName evidence="11 12">Replicative DNA helicase</fullName>
        <ecNumber evidence="11 12">5.6.2.3</ecNumber>
    </recommendedName>
</protein>
<keyword evidence="8 12" id="KW-0238">DNA-binding</keyword>
<dbReference type="eggNOG" id="COG0305">
    <property type="taxonomic scope" value="Bacteria"/>
</dbReference>
<evidence type="ECO:0000259" key="13">
    <source>
        <dbReference type="PROSITE" id="PS51199"/>
    </source>
</evidence>
<dbReference type="CDD" id="cd00984">
    <property type="entry name" value="DnaB_C"/>
    <property type="match status" value="1"/>
</dbReference>
<dbReference type="SUPFAM" id="SSF48024">
    <property type="entry name" value="N-terminal domain of DnaB helicase"/>
    <property type="match status" value="1"/>
</dbReference>
<dbReference type="InterPro" id="IPR036185">
    <property type="entry name" value="DNA_heli_DnaB-like_N_sf"/>
</dbReference>
<dbReference type="SUPFAM" id="SSF52540">
    <property type="entry name" value="P-loop containing nucleoside triphosphate hydrolases"/>
    <property type="match status" value="1"/>
</dbReference>
<proteinExistence type="inferred from homology"/>
<evidence type="ECO:0000256" key="12">
    <source>
        <dbReference type="RuleBase" id="RU362085"/>
    </source>
</evidence>
<accession>A0A135YUF9</accession>
<dbReference type="GO" id="GO:0042802">
    <property type="term" value="F:identical protein binding"/>
    <property type="evidence" value="ECO:0007669"/>
    <property type="project" value="UniProtKB-ARBA"/>
</dbReference>
<dbReference type="GO" id="GO:0005829">
    <property type="term" value="C:cytosol"/>
    <property type="evidence" value="ECO:0007669"/>
    <property type="project" value="TreeGrafter"/>
</dbReference>
<dbReference type="NCBIfam" id="NF004384">
    <property type="entry name" value="PRK05748.1"/>
    <property type="match status" value="1"/>
</dbReference>
<comment type="function">
    <text evidence="12">The main replicative DNA helicase, it participates in initiation and elongation during chromosome replication. Travels ahead of the DNA replisome, separating dsDNA into templates for DNA synthesis. A processive ATP-dependent 5'-3' DNA helicase it has DNA-dependent ATPase activity.</text>
</comment>
<dbReference type="Pfam" id="PF00772">
    <property type="entry name" value="DnaB"/>
    <property type="match status" value="1"/>
</dbReference>
<keyword evidence="4 12" id="KW-0547">Nucleotide-binding</keyword>
<evidence type="ECO:0000256" key="7">
    <source>
        <dbReference type="ARBA" id="ARBA00022840"/>
    </source>
</evidence>
<dbReference type="InterPro" id="IPR016136">
    <property type="entry name" value="DNA_helicase_N/primase_C"/>
</dbReference>
<keyword evidence="6 12" id="KW-0347">Helicase</keyword>
<dbReference type="FunFam" id="3.40.50.300:FF:000076">
    <property type="entry name" value="Replicative DNA helicase"/>
    <property type="match status" value="1"/>
</dbReference>
<evidence type="ECO:0000256" key="5">
    <source>
        <dbReference type="ARBA" id="ARBA00022801"/>
    </source>
</evidence>
<dbReference type="GO" id="GO:0005524">
    <property type="term" value="F:ATP binding"/>
    <property type="evidence" value="ECO:0007669"/>
    <property type="project" value="UniProtKB-UniRule"/>
</dbReference>
<dbReference type="Pfam" id="PF03796">
    <property type="entry name" value="DnaB_C"/>
    <property type="match status" value="1"/>
</dbReference>
<dbReference type="GO" id="GO:1990077">
    <property type="term" value="C:primosome complex"/>
    <property type="evidence" value="ECO:0007669"/>
    <property type="project" value="UniProtKB-UniRule"/>
</dbReference>
<dbReference type="InterPro" id="IPR007692">
    <property type="entry name" value="DNA_helicase_DnaB"/>
</dbReference>
<organism evidence="14 15">
    <name type="scientific">Peptostreptococcus anaerobius</name>
    <dbReference type="NCBI Taxonomy" id="1261"/>
    <lineage>
        <taxon>Bacteria</taxon>
        <taxon>Bacillati</taxon>
        <taxon>Bacillota</taxon>
        <taxon>Clostridia</taxon>
        <taxon>Peptostreptococcales</taxon>
        <taxon>Peptostreptococcaceae</taxon>
        <taxon>Peptostreptococcus</taxon>
    </lineage>
</organism>
<keyword evidence="9" id="KW-0413">Isomerase</keyword>
<dbReference type="PATRIC" id="fig|1261.3.peg.53"/>
<dbReference type="Gene3D" id="3.40.50.300">
    <property type="entry name" value="P-loop containing nucleotide triphosphate hydrolases"/>
    <property type="match status" value="1"/>
</dbReference>
<evidence type="ECO:0000256" key="9">
    <source>
        <dbReference type="ARBA" id="ARBA00023235"/>
    </source>
</evidence>
<comment type="similarity">
    <text evidence="1 12">Belongs to the helicase family. DnaB subfamily.</text>
</comment>
<dbReference type="FunFam" id="1.10.860.10:FF:000001">
    <property type="entry name" value="Replicative DNA helicase"/>
    <property type="match status" value="1"/>
</dbReference>
<sequence>MKIVEDIKKNIPYSLESEQCVIGSILLDADTFLIVDEVLNGDDFYIGSHKIIYDTMAELNNERIPIDVVTLSERIRNKGLLDQIGGVNYLTSTTRIIPTTSNVKTYADIVKEKSILRRLIEASGDIMNLSYNPGESIEEILNIAEKKIFDISQDNAGVDFNPINEILKNVFKNIEDNYNNGSEMTGLDTGFKDLNDKLGGFHKSDLILIAARPGMGKTAFALNLVANAALRAKAKVAVFSLEMSKEQLVQRLVSAQSNVELKNITTGKIADNQWSDLIDAMKVLGVANIYIDDSPGIKMSEIRTKCRKLKIDQGLDMIMIDYLQLMEGDGKAESRQQEVSKISRGLKILAKEMDCPVLALSQLSRNTESTKDHTPKLSDLRDSGAIEQDADIVMFIYREDYYEEIETKKKNIADIKIAKNRHGELSTIELVWISEIQKFKDKAKEIGS</sequence>
<dbReference type="STRING" id="1261.HMPREF3195_00941"/>
<dbReference type="NCBIfam" id="TIGR00665">
    <property type="entry name" value="DnaB"/>
    <property type="match status" value="1"/>
</dbReference>
<comment type="caution">
    <text evidence="14">The sequence shown here is derived from an EMBL/GenBank/DDBJ whole genome shotgun (WGS) entry which is preliminary data.</text>
</comment>
<dbReference type="EC" id="5.6.2.3" evidence="11 12"/>
<dbReference type="GO" id="GO:0006269">
    <property type="term" value="P:DNA replication, synthesis of primer"/>
    <property type="evidence" value="ECO:0007669"/>
    <property type="project" value="UniProtKB-UniRule"/>
</dbReference>
<keyword evidence="5 12" id="KW-0378">Hydrolase</keyword>
<evidence type="ECO:0000313" key="14">
    <source>
        <dbReference type="EMBL" id="KXI13048.1"/>
    </source>
</evidence>
<dbReference type="Proteomes" id="UP000070326">
    <property type="component" value="Unassembled WGS sequence"/>
</dbReference>
<keyword evidence="2 12" id="KW-0639">Primosome</keyword>
<dbReference type="EMBL" id="LSQZ01000035">
    <property type="protein sequence ID" value="KXI13048.1"/>
    <property type="molecule type" value="Genomic_DNA"/>
</dbReference>
<dbReference type="PANTHER" id="PTHR30153">
    <property type="entry name" value="REPLICATIVE DNA HELICASE DNAB"/>
    <property type="match status" value="1"/>
</dbReference>
<evidence type="ECO:0000256" key="4">
    <source>
        <dbReference type="ARBA" id="ARBA00022741"/>
    </source>
</evidence>
<dbReference type="GO" id="GO:0043139">
    <property type="term" value="F:5'-3' DNA helicase activity"/>
    <property type="evidence" value="ECO:0007669"/>
    <property type="project" value="UniProtKB-EC"/>
</dbReference>
<comment type="catalytic activity">
    <reaction evidence="10 12">
        <text>ATP + H2O = ADP + phosphate + H(+)</text>
        <dbReference type="Rhea" id="RHEA:13065"/>
        <dbReference type="ChEBI" id="CHEBI:15377"/>
        <dbReference type="ChEBI" id="CHEBI:15378"/>
        <dbReference type="ChEBI" id="CHEBI:30616"/>
        <dbReference type="ChEBI" id="CHEBI:43474"/>
        <dbReference type="ChEBI" id="CHEBI:456216"/>
        <dbReference type="EC" id="5.6.2.3"/>
    </reaction>
</comment>
<dbReference type="GO" id="GO:0003677">
    <property type="term" value="F:DNA binding"/>
    <property type="evidence" value="ECO:0007669"/>
    <property type="project" value="UniProtKB-UniRule"/>
</dbReference>
<evidence type="ECO:0000256" key="1">
    <source>
        <dbReference type="ARBA" id="ARBA00008428"/>
    </source>
</evidence>
<evidence type="ECO:0000256" key="3">
    <source>
        <dbReference type="ARBA" id="ARBA00022705"/>
    </source>
</evidence>
<evidence type="ECO:0000256" key="8">
    <source>
        <dbReference type="ARBA" id="ARBA00023125"/>
    </source>
</evidence>
<evidence type="ECO:0000256" key="2">
    <source>
        <dbReference type="ARBA" id="ARBA00022515"/>
    </source>
</evidence>
<dbReference type="GO" id="GO:0016887">
    <property type="term" value="F:ATP hydrolysis activity"/>
    <property type="evidence" value="ECO:0007669"/>
    <property type="project" value="RHEA"/>
</dbReference>
<evidence type="ECO:0000256" key="6">
    <source>
        <dbReference type="ARBA" id="ARBA00022806"/>
    </source>
</evidence>
<gene>
    <name evidence="14" type="ORF">HMPREF3195_00941</name>
</gene>
<evidence type="ECO:0000256" key="10">
    <source>
        <dbReference type="ARBA" id="ARBA00048954"/>
    </source>
</evidence>
<dbReference type="InterPro" id="IPR007693">
    <property type="entry name" value="DNA_helicase_DnaB-like_N"/>
</dbReference>
<reference evidence="14 15" key="1">
    <citation type="submission" date="2016-02" db="EMBL/GenBank/DDBJ databases">
        <authorList>
            <person name="Wen L."/>
            <person name="He K."/>
            <person name="Yang H."/>
        </authorList>
    </citation>
    <scope>NUCLEOTIDE SEQUENCE [LARGE SCALE GENOMIC DNA]</scope>
    <source>
        <strain evidence="14 15">MJR8628A</strain>
    </source>
</reference>
<dbReference type="InterPro" id="IPR027417">
    <property type="entry name" value="P-loop_NTPase"/>
</dbReference>
<dbReference type="Gene3D" id="1.10.860.10">
    <property type="entry name" value="DNAb Helicase, Chain A"/>
    <property type="match status" value="1"/>
</dbReference>
<dbReference type="PANTHER" id="PTHR30153:SF2">
    <property type="entry name" value="REPLICATIVE DNA HELICASE"/>
    <property type="match status" value="1"/>
</dbReference>
<dbReference type="InterPro" id="IPR007694">
    <property type="entry name" value="DNA_helicase_DnaB-like_C"/>
</dbReference>
<keyword evidence="3 12" id="KW-0235">DNA replication</keyword>
<evidence type="ECO:0000313" key="15">
    <source>
        <dbReference type="Proteomes" id="UP000070326"/>
    </source>
</evidence>